<comment type="caution">
    <text evidence="1">The sequence shown here is derived from an EMBL/GenBank/DDBJ whole genome shotgun (WGS) entry which is preliminary data.</text>
</comment>
<dbReference type="Proteomes" id="UP000091857">
    <property type="component" value="Chromosome 14"/>
</dbReference>
<accession>A0ACB7GEM4</accession>
<keyword evidence="2" id="KW-1185">Reference proteome</keyword>
<gene>
    <name evidence="1" type="ORF">MANES_14G038400v8</name>
</gene>
<organism evidence="1 2">
    <name type="scientific">Manihot esculenta</name>
    <name type="common">Cassava</name>
    <name type="synonym">Jatropha manihot</name>
    <dbReference type="NCBI Taxonomy" id="3983"/>
    <lineage>
        <taxon>Eukaryota</taxon>
        <taxon>Viridiplantae</taxon>
        <taxon>Streptophyta</taxon>
        <taxon>Embryophyta</taxon>
        <taxon>Tracheophyta</taxon>
        <taxon>Spermatophyta</taxon>
        <taxon>Magnoliopsida</taxon>
        <taxon>eudicotyledons</taxon>
        <taxon>Gunneridae</taxon>
        <taxon>Pentapetalae</taxon>
        <taxon>rosids</taxon>
        <taxon>fabids</taxon>
        <taxon>Malpighiales</taxon>
        <taxon>Euphorbiaceae</taxon>
        <taxon>Crotonoideae</taxon>
        <taxon>Manihoteae</taxon>
        <taxon>Manihot</taxon>
    </lineage>
</organism>
<sequence>MATTIASQLQAIRSVIQTDSGSQKRPITRPSILFDPKEAADIDIDTILSIAHSGLEVLISVDDRFRNYKNDLFSQKSKELDRELMNQDENNRINVTISLYLRLLSGHLQLPASHKTLEYLIRRYKIHVYSAEDLILCALPYHDTHAFVRVVQLIDTRNSKWKFLEGVKVSGAPPPRNVVVQQCIRDMGVLEALCNYASPAKKFQSSRPVITFCTAVVVEALGSLSIVNSDVVKRILPFVVSGLQPVTKVGLDHKAGAMMIIGLLANKVALAPKLVKSLIRSISEMIHEDAKESTDLQWLRLSVMALINLVQLQSMDTFPKKALDILKETRDIVGVLLELSKEFNIDRFLAVLLESLVDNSSDDDASCSTLISIIETLPVKNFVEHLVSRVLLSCVKMTQRNNNSTPSKSATWAKTILMVVNKNYPSELHQAVRKFLEDTKTQSKKDVALFETLCKMLDGNLDLTVGTLDSKIWLGLHHPKAEVRCATLSSLKTSGILKTSDVDSQGLITIQDAILRQLYDDDLSVVQASLSLEGLSKIISASDFLKALDNVLKRCGSTKWSSSSDKCTLVGDVVVSFLKIALSTFRDQADYSKKITARIFPLLLIFPKTQRLNLKVLELVKEMDWPLYNNLKGISTEEMKLQHENISVVNMKIVSSLAETFTMHPDEHTSWLIESCNDFSLSKTLLFLVVMQSFLNSKNDSGHLLAIFEAFFPVLKNEWEVFESAADVCGNEFNKEIINWDCQRFLDQLADSDVSVLNGNILVSIFWKLLEVLSSIATADTLLDDNDKWLSSKHRDLFVFFASSQQKHVFKEHLHHLTTKCKISPVDFLSGFFTDEDIPVAVQIESLHCLAFLCLEPDDRLLFQLMANFPSLLVPLASASQDMRIAAMGCIEGLHALSRRIDYLSKKNGSNANWSNFLEELLGLIAQQKRLIISDKNFLSSLLTSLLGSSHSSLLVPQNVERRFDQSTKEKVLAFVLGYALQLSAYAKLMIISLLKGLGNVIICVKDVETFLSQLLTRRKQFYFEAEKSSHKLSKTEVKILCLLLEICATPPYLVEGCAFEDYLLGALRLDGLSVGEYAVAEPCVAVLQKLTCQFYSVLTTEKQGLLFRELVVLFRNANGDIQNATRDALLRLNITCSTVVQTLDFISKQHSVKTDSAYGKKKKKKPITHQTSASDHNLVCNGETALCLLSSLLDILILKKDMVNRESLIGPLFDLLGKMFSDEWALTQDKNLVQFSTGISLSMSNTVHYIQHALLLVLEDIIASSIKAVPLKDDITNKIDIKMLVECSRSAKDAVTRNHIFSLLSSIIKVIPDKMLEHILDILTVIGESTVTQVIPDKMLEHILDILTVIGESTVTQIDNYSQRVFEDLIAAVVPCWLAKTNNPEKLLQIFVNVLPAVAEHRRLSIILYLLRKLGERNSLASLLVLLFRSLVSRKGPSYLEDAQTSDGLTSFMKREWEYAFAVQICEQYSCMIWLPSIVVQLQLTGSGHLCQELFLELQFAMEFILQKLQDPELSFKLESTEDFDSIQTTLQELMEHVVFLLQLVDMRRKQTICPVMIRKGLKECIYSVLRTITTVMSPAAYFRGIINLLGHSDRNVQKKALGLLCEKLRNLESVKVKPKGRRELNARSSADWLHMDETATESLHKMCLEIVRLVDDKLDEVDTSLKLSAVSTLEILAQNSPDYSIFGICLPYITKGISSHDLAISSSCLRTTGALVNVLGPKALTELPRIMKNLIKISHEINSSSGDENTSAALSTSKESSLQSILVTLEAVVDNLGGFLNPYLEEVIGLMVLGSEYTMESKSKLKLKADEIRRLLTEKIPLRLALPPLLKIYSDAVESGDSSVAITFEMLATLVGKMDRSSVGGHHGKIFDLCLRALDLRRQHPVSIHNIDIVERSVISAMISLTMKLTESMFKPLFISSIDWADSLVGETASEGVASLDRSIALYGLVNKLAENHRSLFVPYFKYLLDGCIRHLLDVKGTVLIRRKKKAKIQEAGNDLKDKNNVLLLKSWHLRALVISALHKCFLYDTGSTKFLDSSNFQVLLKPIISQLLVEPPASLEEHPNIPSLKDVDQLLVICIGQMAVTAGTDILWKPLNHEVLLQTRSESVRSRILGLRIVKYLLDNLKEEYLVFLPETIPFLGELLEDVELPVKSLAQDILKEMESMSGESLRQYLM</sequence>
<name>A0ACB7GEM4_MANES</name>
<evidence type="ECO:0000313" key="1">
    <source>
        <dbReference type="EMBL" id="KAG8638520.1"/>
    </source>
</evidence>
<protein>
    <submittedName>
        <fullName evidence="1">Uncharacterized protein</fullName>
    </submittedName>
</protein>
<proteinExistence type="predicted"/>
<reference evidence="2" key="1">
    <citation type="journal article" date="2016" name="Nat. Biotechnol.">
        <title>Sequencing wild and cultivated cassava and related species reveals extensive interspecific hybridization and genetic diversity.</title>
        <authorList>
            <person name="Bredeson J.V."/>
            <person name="Lyons J.B."/>
            <person name="Prochnik S.E."/>
            <person name="Wu G.A."/>
            <person name="Ha C.M."/>
            <person name="Edsinger-Gonzales E."/>
            <person name="Grimwood J."/>
            <person name="Schmutz J."/>
            <person name="Rabbi I.Y."/>
            <person name="Egesi C."/>
            <person name="Nauluvula P."/>
            <person name="Lebot V."/>
            <person name="Ndunguru J."/>
            <person name="Mkamilo G."/>
            <person name="Bart R.S."/>
            <person name="Setter T.L."/>
            <person name="Gleadow R.M."/>
            <person name="Kulakow P."/>
            <person name="Ferguson M.E."/>
            <person name="Rounsley S."/>
            <person name="Rokhsar D.S."/>
        </authorList>
    </citation>
    <scope>NUCLEOTIDE SEQUENCE [LARGE SCALE GENOMIC DNA]</scope>
    <source>
        <strain evidence="2">cv. AM560-2</strain>
    </source>
</reference>
<dbReference type="EMBL" id="CM004400">
    <property type="protein sequence ID" value="KAG8638520.1"/>
    <property type="molecule type" value="Genomic_DNA"/>
</dbReference>
<evidence type="ECO:0000313" key="2">
    <source>
        <dbReference type="Proteomes" id="UP000091857"/>
    </source>
</evidence>